<comment type="caution">
    <text evidence="2">The sequence shown here is derived from an EMBL/GenBank/DDBJ whole genome shotgun (WGS) entry which is preliminary data.</text>
</comment>
<dbReference type="AlphaFoldDB" id="A0AAD9D2V9"/>
<dbReference type="Proteomes" id="UP001182556">
    <property type="component" value="Unassembled WGS sequence"/>
</dbReference>
<dbReference type="EMBL" id="JAODAN010000005">
    <property type="protein sequence ID" value="KAK1924201.1"/>
    <property type="molecule type" value="Genomic_DNA"/>
</dbReference>
<organism evidence="2 3">
    <name type="scientific">Papiliotrema laurentii</name>
    <name type="common">Cryptococcus laurentii</name>
    <dbReference type="NCBI Taxonomy" id="5418"/>
    <lineage>
        <taxon>Eukaryota</taxon>
        <taxon>Fungi</taxon>
        <taxon>Dikarya</taxon>
        <taxon>Basidiomycota</taxon>
        <taxon>Agaricomycotina</taxon>
        <taxon>Tremellomycetes</taxon>
        <taxon>Tremellales</taxon>
        <taxon>Rhynchogastremaceae</taxon>
        <taxon>Papiliotrema</taxon>
    </lineage>
</organism>
<evidence type="ECO:0000256" key="1">
    <source>
        <dbReference type="SAM" id="MobiDB-lite"/>
    </source>
</evidence>
<feature type="region of interest" description="Disordered" evidence="1">
    <location>
        <begin position="1"/>
        <end position="69"/>
    </location>
</feature>
<feature type="region of interest" description="Disordered" evidence="1">
    <location>
        <begin position="332"/>
        <end position="352"/>
    </location>
</feature>
<evidence type="ECO:0000313" key="3">
    <source>
        <dbReference type="Proteomes" id="UP001182556"/>
    </source>
</evidence>
<accession>A0AAD9D2V9</accession>
<reference evidence="2" key="1">
    <citation type="submission" date="2023-02" db="EMBL/GenBank/DDBJ databases">
        <title>Identification and recombinant expression of a fungal hydrolase from Papiliotrema laurentii that hydrolyzes apple cutin and clears colloidal polyester polyurethane.</title>
        <authorList>
            <consortium name="DOE Joint Genome Institute"/>
            <person name="Roman V.A."/>
            <person name="Bojanowski C."/>
            <person name="Crable B.R."/>
            <person name="Wagner D.N."/>
            <person name="Hung C.S."/>
            <person name="Nadeau L.J."/>
            <person name="Schratz L."/>
            <person name="Haridas S."/>
            <person name="Pangilinan J."/>
            <person name="Lipzen A."/>
            <person name="Na H."/>
            <person name="Yan M."/>
            <person name="Ng V."/>
            <person name="Grigoriev I.V."/>
            <person name="Spatafora J.W."/>
            <person name="Barlow D."/>
            <person name="Biffinger J."/>
            <person name="Kelley-Loughnane N."/>
            <person name="Varaljay V.A."/>
            <person name="Crookes-Goodson W.J."/>
        </authorList>
    </citation>
    <scope>NUCLEOTIDE SEQUENCE</scope>
    <source>
        <strain evidence="2">5307AH</strain>
    </source>
</reference>
<name>A0AAD9D2V9_PAPLA</name>
<feature type="compositionally biased region" description="Polar residues" evidence="1">
    <location>
        <begin position="17"/>
        <end position="45"/>
    </location>
</feature>
<evidence type="ECO:0000313" key="2">
    <source>
        <dbReference type="EMBL" id="KAK1924201.1"/>
    </source>
</evidence>
<feature type="compositionally biased region" description="Polar residues" evidence="1">
    <location>
        <begin position="333"/>
        <end position="344"/>
    </location>
</feature>
<protein>
    <submittedName>
        <fullName evidence="2">Uncharacterized protein</fullName>
    </submittedName>
</protein>
<sequence>MPAHPSQAPSRAMRGFHTTQASKPSGSNCDPYSPSLTSPQGSQDEGYTVPGTTDAEPSYTVSPTVERPRMEDPSMIAVHGSSLPSPILHARRRGLEGPFFVREEGAQEWDAEKRQEEEIAKSQAQMLATTPENDPVRPFIRLPVQWTPTSGRVVAIDADLVYPQAQIDLTHPDAGLNGETRMVDQGMRLMTDDTPIMSPAEVKGALSGVRLVLKHLRELGHPLHLVANRPATDRPAVALWLENQGITIGTGDNDLIAALWFTDPINTRPLNGDGVPETIAEDVAWKRDKEGEARLKVLRAINAALFISSPSGASQAIRDASSNMPVIVLGQRDASQGASPTEPTTDFAKPTEQIKNGLGTGILVTDKWRDVVVWVKAWDEV</sequence>
<keyword evidence="3" id="KW-1185">Reference proteome</keyword>
<proteinExistence type="predicted"/>
<gene>
    <name evidence="2" type="ORF">DB88DRAFT_271357</name>
</gene>